<dbReference type="InterPro" id="IPR032710">
    <property type="entry name" value="NTF2-like_dom_sf"/>
</dbReference>
<comment type="caution">
    <text evidence="1">The sequence shown here is derived from an EMBL/GenBank/DDBJ whole genome shotgun (WGS) entry which is preliminary data.</text>
</comment>
<dbReference type="Proteomes" id="UP000663853">
    <property type="component" value="Unassembled WGS sequence"/>
</dbReference>
<dbReference type="Gene3D" id="3.10.450.50">
    <property type="match status" value="1"/>
</dbReference>
<name>A0A8H3CT25_9AGAM</name>
<proteinExistence type="predicted"/>
<reference evidence="1" key="1">
    <citation type="submission" date="2021-01" db="EMBL/GenBank/DDBJ databases">
        <authorList>
            <person name="Kaushik A."/>
        </authorList>
    </citation>
    <scope>NUCLEOTIDE SEQUENCE</scope>
    <source>
        <strain evidence="1">AG6-10EEA</strain>
    </source>
</reference>
<organism evidence="1 2">
    <name type="scientific">Rhizoctonia solani</name>
    <dbReference type="NCBI Taxonomy" id="456999"/>
    <lineage>
        <taxon>Eukaryota</taxon>
        <taxon>Fungi</taxon>
        <taxon>Dikarya</taxon>
        <taxon>Basidiomycota</taxon>
        <taxon>Agaricomycotina</taxon>
        <taxon>Agaricomycetes</taxon>
        <taxon>Cantharellales</taxon>
        <taxon>Ceratobasidiaceae</taxon>
        <taxon>Rhizoctonia</taxon>
    </lineage>
</organism>
<evidence type="ECO:0000313" key="2">
    <source>
        <dbReference type="Proteomes" id="UP000663853"/>
    </source>
</evidence>
<sequence length="180" mass="20107">MDSARSYIYPTTLESCNFCPLELNASTVMSPQISAPGLTEDQIKAEIAWLNEFMQAGDSLDWSRWEKGWEEDAFLQYGNSPRLQGKAAIANYFKEQLGMLEYMHHDLFRFTFDLPLGLVYQASNVKFKIKGDPKGRTIQLPALGVLHKRVGEKVLSGCEVYVDKGPLAAVAQEILQGKGA</sequence>
<protein>
    <recommendedName>
        <fullName evidence="3">SnoaL-like domain-containing protein</fullName>
    </recommendedName>
</protein>
<dbReference type="SUPFAM" id="SSF54427">
    <property type="entry name" value="NTF2-like"/>
    <property type="match status" value="1"/>
</dbReference>
<dbReference type="AlphaFoldDB" id="A0A8H3CT25"/>
<accession>A0A8H3CT25</accession>
<evidence type="ECO:0008006" key="3">
    <source>
        <dbReference type="Google" id="ProtNLM"/>
    </source>
</evidence>
<evidence type="ECO:0000313" key="1">
    <source>
        <dbReference type="EMBL" id="CAE6490208.1"/>
    </source>
</evidence>
<gene>
    <name evidence="1" type="ORF">RDB_LOCUS100255</name>
</gene>
<dbReference type="EMBL" id="CAJMXA010003004">
    <property type="protein sequence ID" value="CAE6490208.1"/>
    <property type="molecule type" value="Genomic_DNA"/>
</dbReference>